<dbReference type="EMBL" id="JAIWYP010000009">
    <property type="protein sequence ID" value="KAH3770156.1"/>
    <property type="molecule type" value="Genomic_DNA"/>
</dbReference>
<comment type="caution">
    <text evidence="2">The sequence shown here is derived from an EMBL/GenBank/DDBJ whole genome shotgun (WGS) entry which is preliminary data.</text>
</comment>
<gene>
    <name evidence="2" type="ORF">DPMN_171439</name>
</gene>
<accession>A0A9D4E0C0</accession>
<feature type="compositionally biased region" description="Polar residues" evidence="1">
    <location>
        <begin position="89"/>
        <end position="99"/>
    </location>
</feature>
<feature type="region of interest" description="Disordered" evidence="1">
    <location>
        <begin position="87"/>
        <end position="123"/>
    </location>
</feature>
<feature type="compositionally biased region" description="Basic and acidic residues" evidence="1">
    <location>
        <begin position="109"/>
        <end position="123"/>
    </location>
</feature>
<evidence type="ECO:0000313" key="3">
    <source>
        <dbReference type="Proteomes" id="UP000828390"/>
    </source>
</evidence>
<proteinExistence type="predicted"/>
<keyword evidence="3" id="KW-1185">Reference proteome</keyword>
<name>A0A9D4E0C0_DREPO</name>
<evidence type="ECO:0000313" key="2">
    <source>
        <dbReference type="EMBL" id="KAH3770156.1"/>
    </source>
</evidence>
<organism evidence="2 3">
    <name type="scientific">Dreissena polymorpha</name>
    <name type="common">Zebra mussel</name>
    <name type="synonym">Mytilus polymorpha</name>
    <dbReference type="NCBI Taxonomy" id="45954"/>
    <lineage>
        <taxon>Eukaryota</taxon>
        <taxon>Metazoa</taxon>
        <taxon>Spiralia</taxon>
        <taxon>Lophotrochozoa</taxon>
        <taxon>Mollusca</taxon>
        <taxon>Bivalvia</taxon>
        <taxon>Autobranchia</taxon>
        <taxon>Heteroconchia</taxon>
        <taxon>Euheterodonta</taxon>
        <taxon>Imparidentia</taxon>
        <taxon>Neoheterodontei</taxon>
        <taxon>Myida</taxon>
        <taxon>Dreissenoidea</taxon>
        <taxon>Dreissenidae</taxon>
        <taxon>Dreissena</taxon>
    </lineage>
</organism>
<sequence length="123" mass="14245">MRPNSSNNTVEYAARLRDKALQCDFVYTDNRILEHLMPTTSNAEFMQKVIHRKWTLQEAISDAQISKSTSILLWAMNPQALGIDRISRKNSSSCDTSSKGKMKYTKRRVYQDRHTTSRSERSD</sequence>
<reference evidence="2" key="1">
    <citation type="journal article" date="2019" name="bioRxiv">
        <title>The Genome of the Zebra Mussel, Dreissena polymorpha: A Resource for Invasive Species Research.</title>
        <authorList>
            <person name="McCartney M.A."/>
            <person name="Auch B."/>
            <person name="Kono T."/>
            <person name="Mallez S."/>
            <person name="Zhang Y."/>
            <person name="Obille A."/>
            <person name="Becker A."/>
            <person name="Abrahante J.E."/>
            <person name="Garbe J."/>
            <person name="Badalamenti J.P."/>
            <person name="Herman A."/>
            <person name="Mangelson H."/>
            <person name="Liachko I."/>
            <person name="Sullivan S."/>
            <person name="Sone E.D."/>
            <person name="Koren S."/>
            <person name="Silverstein K.A.T."/>
            <person name="Beckman K.B."/>
            <person name="Gohl D.M."/>
        </authorList>
    </citation>
    <scope>NUCLEOTIDE SEQUENCE</scope>
    <source>
        <strain evidence="2">Duluth1</strain>
        <tissue evidence="2">Whole animal</tissue>
    </source>
</reference>
<evidence type="ECO:0000256" key="1">
    <source>
        <dbReference type="SAM" id="MobiDB-lite"/>
    </source>
</evidence>
<reference evidence="2" key="2">
    <citation type="submission" date="2020-11" db="EMBL/GenBank/DDBJ databases">
        <authorList>
            <person name="McCartney M.A."/>
            <person name="Auch B."/>
            <person name="Kono T."/>
            <person name="Mallez S."/>
            <person name="Becker A."/>
            <person name="Gohl D.M."/>
            <person name="Silverstein K.A.T."/>
            <person name="Koren S."/>
            <person name="Bechman K.B."/>
            <person name="Herman A."/>
            <person name="Abrahante J.E."/>
            <person name="Garbe J."/>
        </authorList>
    </citation>
    <scope>NUCLEOTIDE SEQUENCE</scope>
    <source>
        <strain evidence="2">Duluth1</strain>
        <tissue evidence="2">Whole animal</tissue>
    </source>
</reference>
<protein>
    <submittedName>
        <fullName evidence="2">Uncharacterized protein</fullName>
    </submittedName>
</protein>
<dbReference type="AlphaFoldDB" id="A0A9D4E0C0"/>
<dbReference type="Proteomes" id="UP000828390">
    <property type="component" value="Unassembled WGS sequence"/>
</dbReference>